<dbReference type="Pfam" id="PF00535">
    <property type="entry name" value="Glycos_transf_2"/>
    <property type="match status" value="1"/>
</dbReference>
<dbReference type="Gene3D" id="3.90.550.10">
    <property type="entry name" value="Spore Coat Polysaccharide Biosynthesis Protein SpsA, Chain A"/>
    <property type="match status" value="1"/>
</dbReference>
<accession>A0A6I3S0Q7</accession>
<dbReference type="PANTHER" id="PTHR43630:SF2">
    <property type="entry name" value="GLYCOSYLTRANSFERASE"/>
    <property type="match status" value="1"/>
</dbReference>
<comment type="caution">
    <text evidence="3">The sequence shown here is derived from an EMBL/GenBank/DDBJ whole genome shotgun (WGS) entry which is preliminary data.</text>
</comment>
<dbReference type="InterPro" id="IPR029044">
    <property type="entry name" value="Nucleotide-diphossugar_trans"/>
</dbReference>
<dbReference type="EMBL" id="WNCL01000007">
    <property type="protein sequence ID" value="MTU42721.1"/>
    <property type="molecule type" value="Genomic_DNA"/>
</dbReference>
<dbReference type="AlphaFoldDB" id="A0A6I3S0Q7"/>
<name>A0A6I3S0Q7_9BURK</name>
<reference evidence="3 4" key="1">
    <citation type="journal article" date="2019" name="Nat. Med.">
        <title>A library of human gut bacterial isolates paired with longitudinal multiomics data enables mechanistic microbiome research.</title>
        <authorList>
            <person name="Poyet M."/>
            <person name="Groussin M."/>
            <person name="Gibbons S.M."/>
            <person name="Avila-Pacheco J."/>
            <person name="Jiang X."/>
            <person name="Kearney S.M."/>
            <person name="Perrotta A.R."/>
            <person name="Berdy B."/>
            <person name="Zhao S."/>
            <person name="Lieberman T.D."/>
            <person name="Swanson P.K."/>
            <person name="Smith M."/>
            <person name="Roesemann S."/>
            <person name="Alexander J.E."/>
            <person name="Rich S.A."/>
            <person name="Livny J."/>
            <person name="Vlamakis H."/>
            <person name="Clish C."/>
            <person name="Bullock K."/>
            <person name="Deik A."/>
            <person name="Scott J."/>
            <person name="Pierce K.A."/>
            <person name="Xavier R.J."/>
            <person name="Alm E.J."/>
        </authorList>
    </citation>
    <scope>NUCLEOTIDE SEQUENCE [LARGE SCALE GENOMIC DNA]</scope>
    <source>
        <strain evidence="3 4">BIOML-A2</strain>
    </source>
</reference>
<dbReference type="PANTHER" id="PTHR43630">
    <property type="entry name" value="POLY-BETA-1,6-N-ACETYL-D-GLUCOSAMINE SYNTHASE"/>
    <property type="match status" value="1"/>
</dbReference>
<dbReference type="SUPFAM" id="SSF53448">
    <property type="entry name" value="Nucleotide-diphospho-sugar transferases"/>
    <property type="match status" value="1"/>
</dbReference>
<feature type="domain" description="Glycosyltransferase 2-like" evidence="2">
    <location>
        <begin position="15"/>
        <end position="154"/>
    </location>
</feature>
<protein>
    <submittedName>
        <fullName evidence="3">Glycosyltransferase</fullName>
    </submittedName>
</protein>
<dbReference type="GeneID" id="43349430"/>
<dbReference type="GO" id="GO:0016740">
    <property type="term" value="F:transferase activity"/>
    <property type="evidence" value="ECO:0007669"/>
    <property type="project" value="UniProtKB-KW"/>
</dbReference>
<dbReference type="InterPro" id="IPR001173">
    <property type="entry name" value="Glyco_trans_2-like"/>
</dbReference>
<proteinExistence type="inferred from homology"/>
<dbReference type="CDD" id="cd02511">
    <property type="entry name" value="Beta4Glucosyltransferase"/>
    <property type="match status" value="1"/>
</dbReference>
<evidence type="ECO:0000313" key="3">
    <source>
        <dbReference type="EMBL" id="MTU42721.1"/>
    </source>
</evidence>
<evidence type="ECO:0000313" key="4">
    <source>
        <dbReference type="Proteomes" id="UP000462362"/>
    </source>
</evidence>
<keyword evidence="3" id="KW-0808">Transferase</keyword>
<gene>
    <name evidence="3" type="ORF">GMD42_03595</name>
</gene>
<dbReference type="Proteomes" id="UP000462362">
    <property type="component" value="Unassembled WGS sequence"/>
</dbReference>
<comment type="similarity">
    <text evidence="1">Belongs to the glycosyltransferase 2 family. WaaE/KdtX subfamily.</text>
</comment>
<organism evidence="3 4">
    <name type="scientific">Parasutterella excrementihominis</name>
    <dbReference type="NCBI Taxonomy" id="487175"/>
    <lineage>
        <taxon>Bacteria</taxon>
        <taxon>Pseudomonadati</taxon>
        <taxon>Pseudomonadota</taxon>
        <taxon>Betaproteobacteria</taxon>
        <taxon>Burkholderiales</taxon>
        <taxon>Sutterellaceae</taxon>
        <taxon>Parasutterella</taxon>
    </lineage>
</organism>
<sequence length="260" mass="29583">MQTETIKSLPDLTAYIMTKNEEHCIARCIQALSWCPKIVVADTGSSDKTKEIAKSLGCAVIEVSFDGFGTTRNRILDHLTSDWVLCFDADEVCTPELAEEIQETLKNPSASAYLANRLTFLLGKPVLHSGWNPDFRHAVLFKKSEYRYTYRKVHEGFTTSGRVEKLKSSFRHYSFPTVKTLMAKEMQYADLGADAMLAKNKKIGMFRGLGHASWAFCRHFFLRRGFLDGWRGFLIGVSAFHTTFYRYVIAMEKLSESSKK</sequence>
<dbReference type="RefSeq" id="WP_008811135.1">
    <property type="nucleotide sequence ID" value="NZ_CALXOM010000033.1"/>
</dbReference>
<evidence type="ECO:0000256" key="1">
    <source>
        <dbReference type="ARBA" id="ARBA00038494"/>
    </source>
</evidence>
<evidence type="ECO:0000259" key="2">
    <source>
        <dbReference type="Pfam" id="PF00535"/>
    </source>
</evidence>